<keyword evidence="6" id="KW-1185">Reference proteome</keyword>
<dbReference type="AlphaFoldDB" id="A0A0N8NSW2"/>
<keyword evidence="3" id="KW-0804">Transcription</keyword>
<dbReference type="OrthoDB" id="384891at2"/>
<evidence type="ECO:0000256" key="2">
    <source>
        <dbReference type="ARBA" id="ARBA00023125"/>
    </source>
</evidence>
<dbReference type="PANTHER" id="PTHR42756:SF1">
    <property type="entry name" value="TRANSCRIPTIONAL REPRESSOR OF EMRAB OPERON"/>
    <property type="match status" value="1"/>
</dbReference>
<dbReference type="SUPFAM" id="SSF46785">
    <property type="entry name" value="Winged helix' DNA-binding domain"/>
    <property type="match status" value="1"/>
</dbReference>
<dbReference type="Pfam" id="PF01047">
    <property type="entry name" value="MarR"/>
    <property type="match status" value="1"/>
</dbReference>
<protein>
    <submittedName>
        <fullName evidence="5">Transcriptional regulator SlyA</fullName>
    </submittedName>
</protein>
<dbReference type="SMART" id="SM00347">
    <property type="entry name" value="HTH_MARR"/>
    <property type="match status" value="1"/>
</dbReference>
<reference evidence="5 6" key="1">
    <citation type="submission" date="2015-09" db="EMBL/GenBank/DDBJ databases">
        <title>Genome sequence of Oxobacter pfennigii DSM 3222.</title>
        <authorList>
            <person name="Poehlein A."/>
            <person name="Bengelsdorf F.R."/>
            <person name="Schiel-Bengelsdorf B."/>
            <person name="Duerre P."/>
            <person name="Daniel R."/>
        </authorList>
    </citation>
    <scope>NUCLEOTIDE SEQUENCE [LARGE SCALE GENOMIC DNA]</scope>
    <source>
        <strain evidence="5 6">DSM 3222</strain>
    </source>
</reference>
<dbReference type="Proteomes" id="UP000050326">
    <property type="component" value="Unassembled WGS sequence"/>
</dbReference>
<dbReference type="GO" id="GO:0003677">
    <property type="term" value="F:DNA binding"/>
    <property type="evidence" value="ECO:0007669"/>
    <property type="project" value="UniProtKB-KW"/>
</dbReference>
<evidence type="ECO:0000256" key="3">
    <source>
        <dbReference type="ARBA" id="ARBA00023163"/>
    </source>
</evidence>
<gene>
    <name evidence="5" type="primary">slyA_5</name>
    <name evidence="5" type="ORF">OXPF_33940</name>
</gene>
<feature type="domain" description="HTH marR-type" evidence="4">
    <location>
        <begin position="8"/>
        <end position="139"/>
    </location>
</feature>
<evidence type="ECO:0000256" key="1">
    <source>
        <dbReference type="ARBA" id="ARBA00023015"/>
    </source>
</evidence>
<dbReference type="InterPro" id="IPR036390">
    <property type="entry name" value="WH_DNA-bd_sf"/>
</dbReference>
<accession>A0A0N8NSW2</accession>
<evidence type="ECO:0000259" key="4">
    <source>
        <dbReference type="PROSITE" id="PS50995"/>
    </source>
</evidence>
<evidence type="ECO:0000313" key="6">
    <source>
        <dbReference type="Proteomes" id="UP000050326"/>
    </source>
</evidence>
<dbReference type="Gene3D" id="1.10.10.10">
    <property type="entry name" value="Winged helix-like DNA-binding domain superfamily/Winged helix DNA-binding domain"/>
    <property type="match status" value="1"/>
</dbReference>
<keyword evidence="1" id="KW-0805">Transcription regulation</keyword>
<keyword evidence="2" id="KW-0238">DNA-binding</keyword>
<dbReference type="EMBL" id="LKET01000043">
    <property type="protein sequence ID" value="KPU43144.1"/>
    <property type="molecule type" value="Genomic_DNA"/>
</dbReference>
<dbReference type="RefSeq" id="WP_054876384.1">
    <property type="nucleotide sequence ID" value="NZ_LKET01000043.1"/>
</dbReference>
<organism evidence="5 6">
    <name type="scientific">Oxobacter pfennigii</name>
    <dbReference type="NCBI Taxonomy" id="36849"/>
    <lineage>
        <taxon>Bacteria</taxon>
        <taxon>Bacillati</taxon>
        <taxon>Bacillota</taxon>
        <taxon>Clostridia</taxon>
        <taxon>Eubacteriales</taxon>
        <taxon>Clostridiaceae</taxon>
        <taxon>Oxobacter</taxon>
    </lineage>
</organism>
<dbReference type="PROSITE" id="PS50995">
    <property type="entry name" value="HTH_MARR_2"/>
    <property type="match status" value="1"/>
</dbReference>
<proteinExistence type="predicted"/>
<dbReference type="PRINTS" id="PR00598">
    <property type="entry name" value="HTHMARR"/>
</dbReference>
<comment type="caution">
    <text evidence="5">The sequence shown here is derived from an EMBL/GenBank/DDBJ whole genome shotgun (WGS) entry which is preliminary data.</text>
</comment>
<name>A0A0N8NSW2_9CLOT</name>
<evidence type="ECO:0000313" key="5">
    <source>
        <dbReference type="EMBL" id="KPU43144.1"/>
    </source>
</evidence>
<dbReference type="InterPro" id="IPR000835">
    <property type="entry name" value="HTH_MarR-typ"/>
</dbReference>
<dbReference type="GO" id="GO:0003700">
    <property type="term" value="F:DNA-binding transcription factor activity"/>
    <property type="evidence" value="ECO:0007669"/>
    <property type="project" value="InterPro"/>
</dbReference>
<dbReference type="STRING" id="36849.OXPF_33940"/>
<sequence length="145" mass="16440">MATTEKKIGELVSMLPMFTETLMSGFERRASAKLNFNEERTLMFLYRNEGMPMTDYCKKVGLLKGSFTAVADRLEKKGLIKRITVCNDRRKNALVLTSEGKSIAKEIESLYNEHIEKKAGQLGEEDVLSLKNALQTVISFIEKIK</sequence>
<dbReference type="InterPro" id="IPR036388">
    <property type="entry name" value="WH-like_DNA-bd_sf"/>
</dbReference>
<dbReference type="PANTHER" id="PTHR42756">
    <property type="entry name" value="TRANSCRIPTIONAL REGULATOR, MARR"/>
    <property type="match status" value="1"/>
</dbReference>